<evidence type="ECO:0000313" key="2">
    <source>
        <dbReference type="Proteomes" id="UP001190700"/>
    </source>
</evidence>
<sequence length="122" mass="12994">ADVVDAGAITERVEALAAEKRRKEWEADLWVLNPEGDWSALASLKTLHEVPLPSEFEKRRLQEAVHDHPPAKLSACRRAPRAIAEGGQIILGVHTALRVAAAARAGVPALTGLLLDAASVPA</sequence>
<keyword evidence="2" id="KW-1185">Reference proteome</keyword>
<gene>
    <name evidence="1" type="ORF">CYMTET_33605</name>
</gene>
<organism evidence="1 2">
    <name type="scientific">Cymbomonas tetramitiformis</name>
    <dbReference type="NCBI Taxonomy" id="36881"/>
    <lineage>
        <taxon>Eukaryota</taxon>
        <taxon>Viridiplantae</taxon>
        <taxon>Chlorophyta</taxon>
        <taxon>Pyramimonadophyceae</taxon>
        <taxon>Pyramimonadales</taxon>
        <taxon>Pyramimonadaceae</taxon>
        <taxon>Cymbomonas</taxon>
    </lineage>
</organism>
<name>A0AAE0FCS3_9CHLO</name>
<feature type="non-terminal residue" evidence="1">
    <location>
        <position position="1"/>
    </location>
</feature>
<proteinExistence type="predicted"/>
<dbReference type="EMBL" id="LGRX02020696">
    <property type="protein sequence ID" value="KAK3257303.1"/>
    <property type="molecule type" value="Genomic_DNA"/>
</dbReference>
<comment type="caution">
    <text evidence="1">The sequence shown here is derived from an EMBL/GenBank/DDBJ whole genome shotgun (WGS) entry which is preliminary data.</text>
</comment>
<reference evidence="1 2" key="1">
    <citation type="journal article" date="2015" name="Genome Biol. Evol.">
        <title>Comparative Genomics of a Bacterivorous Green Alga Reveals Evolutionary Causalities and Consequences of Phago-Mixotrophic Mode of Nutrition.</title>
        <authorList>
            <person name="Burns J.A."/>
            <person name="Paasch A."/>
            <person name="Narechania A."/>
            <person name="Kim E."/>
        </authorList>
    </citation>
    <scope>NUCLEOTIDE SEQUENCE [LARGE SCALE GENOMIC DNA]</scope>
    <source>
        <strain evidence="1 2">PLY_AMNH</strain>
    </source>
</reference>
<dbReference type="Proteomes" id="UP001190700">
    <property type="component" value="Unassembled WGS sequence"/>
</dbReference>
<dbReference type="AlphaFoldDB" id="A0AAE0FCS3"/>
<protein>
    <submittedName>
        <fullName evidence="1">Uncharacterized protein</fullName>
    </submittedName>
</protein>
<evidence type="ECO:0000313" key="1">
    <source>
        <dbReference type="EMBL" id="KAK3257303.1"/>
    </source>
</evidence>
<accession>A0AAE0FCS3</accession>